<sequence length="198" mass="22242">MKSDICKFSHDKDSLSALLDETEKAASYSNLDKKETGRLRLLAEELVGMLPELLEFSDGEFWVESEGKSFELHTALSPDESMTEERRSKLLAVSTSGKNVSAVGIMAKIKLAVEFMLIDYERNVAELPADYCFYSEGIVPAPSFSGHAWSLEIYRQNAQKEKNEKWDELERSIIANIADEVLVGIQGKKVEIIVKKAF</sequence>
<comment type="caution">
    <text evidence="1">The sequence shown here is derived from an EMBL/GenBank/DDBJ whole genome shotgun (WGS) entry which is preliminary data.</text>
</comment>
<organism evidence="1 2">
    <name type="scientific">Treponema ruminis</name>
    <dbReference type="NCBI Taxonomy" id="744515"/>
    <lineage>
        <taxon>Bacteria</taxon>
        <taxon>Pseudomonadati</taxon>
        <taxon>Spirochaetota</taxon>
        <taxon>Spirochaetia</taxon>
        <taxon>Spirochaetales</taxon>
        <taxon>Treponemataceae</taxon>
        <taxon>Treponema</taxon>
    </lineage>
</organism>
<dbReference type="EMBL" id="JACHFQ010000008">
    <property type="protein sequence ID" value="MBB5227065.1"/>
    <property type="molecule type" value="Genomic_DNA"/>
</dbReference>
<evidence type="ECO:0000313" key="1">
    <source>
        <dbReference type="EMBL" id="MBB5227065.1"/>
    </source>
</evidence>
<accession>A0A7W8GB21</accession>
<gene>
    <name evidence="1" type="ORF">HNP76_002461</name>
</gene>
<protein>
    <submittedName>
        <fullName evidence="1">Uncharacterized protein</fullName>
    </submittedName>
</protein>
<dbReference type="RefSeq" id="WP_184660940.1">
    <property type="nucleotide sequence ID" value="NZ_JACHFQ010000008.1"/>
</dbReference>
<keyword evidence="2" id="KW-1185">Reference proteome</keyword>
<dbReference type="Proteomes" id="UP000518887">
    <property type="component" value="Unassembled WGS sequence"/>
</dbReference>
<dbReference type="AlphaFoldDB" id="A0A7W8GB21"/>
<proteinExistence type="predicted"/>
<reference evidence="1 2" key="1">
    <citation type="submission" date="2020-08" db="EMBL/GenBank/DDBJ databases">
        <title>Genomic Encyclopedia of Type Strains, Phase IV (KMG-IV): sequencing the most valuable type-strain genomes for metagenomic binning, comparative biology and taxonomic classification.</title>
        <authorList>
            <person name="Goeker M."/>
        </authorList>
    </citation>
    <scope>NUCLEOTIDE SEQUENCE [LARGE SCALE GENOMIC DNA]</scope>
    <source>
        <strain evidence="1 2">DSM 103462</strain>
    </source>
</reference>
<evidence type="ECO:0000313" key="2">
    <source>
        <dbReference type="Proteomes" id="UP000518887"/>
    </source>
</evidence>
<name>A0A7W8GB21_9SPIR</name>